<accession>A0A1I7Y735</accession>
<comment type="similarity">
    <text evidence="1">Belongs to the isochorismatase family.</text>
</comment>
<evidence type="ECO:0000256" key="1">
    <source>
        <dbReference type="ARBA" id="ARBA00006336"/>
    </source>
</evidence>
<evidence type="ECO:0000259" key="3">
    <source>
        <dbReference type="Pfam" id="PF00857"/>
    </source>
</evidence>
<keyword evidence="2" id="KW-0378">Hydrolase</keyword>
<feature type="domain" description="Isochorismatase-like" evidence="3">
    <location>
        <begin position="11"/>
        <end position="134"/>
    </location>
</feature>
<dbReference type="SUPFAM" id="SSF52499">
    <property type="entry name" value="Isochorismatase-like hydrolases"/>
    <property type="match status" value="1"/>
</dbReference>
<keyword evidence="4" id="KW-1185">Reference proteome</keyword>
<dbReference type="InterPro" id="IPR036380">
    <property type="entry name" value="Isochorismatase-like_sf"/>
</dbReference>
<dbReference type="WBParaSite" id="L893_g13154.t1">
    <property type="protein sequence ID" value="L893_g13154.t1"/>
    <property type="gene ID" value="L893_g13154"/>
</dbReference>
<dbReference type="PANTHER" id="PTHR43540:SF6">
    <property type="entry name" value="ISOCHORISMATASE-LIKE DOMAIN-CONTAINING PROTEIN"/>
    <property type="match status" value="1"/>
</dbReference>
<reference evidence="5" key="1">
    <citation type="submission" date="2016-11" db="UniProtKB">
        <authorList>
            <consortium name="WormBaseParasite"/>
        </authorList>
    </citation>
    <scope>IDENTIFICATION</scope>
</reference>
<dbReference type="InterPro" id="IPR050272">
    <property type="entry name" value="Isochorismatase-like_hydrls"/>
</dbReference>
<dbReference type="PANTHER" id="PTHR43540">
    <property type="entry name" value="PEROXYUREIDOACRYLATE/UREIDOACRYLATE AMIDOHYDROLASE-RELATED"/>
    <property type="match status" value="1"/>
</dbReference>
<evidence type="ECO:0000313" key="5">
    <source>
        <dbReference type="WBParaSite" id="L893_g13154.t1"/>
    </source>
</evidence>
<evidence type="ECO:0000313" key="4">
    <source>
        <dbReference type="Proteomes" id="UP000095287"/>
    </source>
</evidence>
<sequence>MGLFGEIYPPIQNQVGLVDETAGVDIYPEVAPQGDEVVIKKHRYSAFFGTDLDIILRTRKIDTVVITGVTTENCCHATARDAMFHGYKVAFISDATGTYHYPDMGFGAIPAEEVHRVTLGVLAVSTAHVMTTDELIQQSRQ</sequence>
<dbReference type="AlphaFoldDB" id="A0A1I7Y735"/>
<dbReference type="Pfam" id="PF00857">
    <property type="entry name" value="Isochorismatase"/>
    <property type="match status" value="1"/>
</dbReference>
<dbReference type="CDD" id="cd00431">
    <property type="entry name" value="cysteine_hydrolases"/>
    <property type="match status" value="1"/>
</dbReference>
<proteinExistence type="inferred from homology"/>
<dbReference type="Proteomes" id="UP000095287">
    <property type="component" value="Unplaced"/>
</dbReference>
<protein>
    <submittedName>
        <fullName evidence="5">Isochorismatase domain-containing protein</fullName>
    </submittedName>
</protein>
<dbReference type="InterPro" id="IPR000868">
    <property type="entry name" value="Isochorismatase-like_dom"/>
</dbReference>
<dbReference type="Gene3D" id="3.40.50.850">
    <property type="entry name" value="Isochorismatase-like"/>
    <property type="match status" value="1"/>
</dbReference>
<organism evidence="4 5">
    <name type="scientific">Steinernema glaseri</name>
    <dbReference type="NCBI Taxonomy" id="37863"/>
    <lineage>
        <taxon>Eukaryota</taxon>
        <taxon>Metazoa</taxon>
        <taxon>Ecdysozoa</taxon>
        <taxon>Nematoda</taxon>
        <taxon>Chromadorea</taxon>
        <taxon>Rhabditida</taxon>
        <taxon>Tylenchina</taxon>
        <taxon>Panagrolaimomorpha</taxon>
        <taxon>Strongyloidoidea</taxon>
        <taxon>Steinernematidae</taxon>
        <taxon>Steinernema</taxon>
    </lineage>
</organism>
<name>A0A1I7Y735_9BILA</name>
<evidence type="ECO:0000256" key="2">
    <source>
        <dbReference type="ARBA" id="ARBA00022801"/>
    </source>
</evidence>
<dbReference type="GO" id="GO:0016787">
    <property type="term" value="F:hydrolase activity"/>
    <property type="evidence" value="ECO:0007669"/>
    <property type="project" value="UniProtKB-KW"/>
</dbReference>